<dbReference type="RefSeq" id="WP_149759990.1">
    <property type="nucleotide sequence ID" value="NZ_BSPE01000007.1"/>
</dbReference>
<dbReference type="Proteomes" id="UP000323300">
    <property type="component" value="Unassembled WGS sequence"/>
</dbReference>
<dbReference type="InterPro" id="IPR025484">
    <property type="entry name" value="DUF4376"/>
</dbReference>
<dbReference type="Pfam" id="PF14301">
    <property type="entry name" value="DUF4376"/>
    <property type="match status" value="1"/>
</dbReference>
<feature type="domain" description="DUF4376" evidence="1">
    <location>
        <begin position="19"/>
        <end position="120"/>
    </location>
</feature>
<sequence>MTVDFSKLITAEQKAAVTRDQMTAAVIAERSRRLAAGFNYDFGDGRGTHRIGTTESDLMGWDEVTKLSGALLATGDTSTTIPVVTDTGPVNVTADDWQQVLLAAGAFRQPIFAASFVLQAMSAIPVNFADDQYWP</sequence>
<organism evidence="2 3">
    <name type="scientific">Neomesorhizobium albiziae</name>
    <dbReference type="NCBI Taxonomy" id="335020"/>
    <lineage>
        <taxon>Bacteria</taxon>
        <taxon>Pseudomonadati</taxon>
        <taxon>Pseudomonadota</taxon>
        <taxon>Alphaproteobacteria</taxon>
        <taxon>Hyphomicrobiales</taxon>
        <taxon>Phyllobacteriaceae</taxon>
        <taxon>Neomesorhizobium</taxon>
    </lineage>
</organism>
<evidence type="ECO:0000313" key="2">
    <source>
        <dbReference type="EMBL" id="SFK29137.1"/>
    </source>
</evidence>
<dbReference type="OrthoDB" id="7870359at2"/>
<gene>
    <name evidence="2" type="ORF">SAMN04488498_104325</name>
</gene>
<protein>
    <recommendedName>
        <fullName evidence="1">DUF4376 domain-containing protein</fullName>
    </recommendedName>
</protein>
<name>A0A1I3YB07_9HYPH</name>
<accession>A0A1I3YB07</accession>
<reference evidence="2 3" key="1">
    <citation type="submission" date="2016-10" db="EMBL/GenBank/DDBJ databases">
        <authorList>
            <person name="Varghese N."/>
            <person name="Submissions S."/>
        </authorList>
    </citation>
    <scope>NUCLEOTIDE SEQUENCE [LARGE SCALE GENOMIC DNA]</scope>
    <source>
        <strain evidence="2 3">DSM 21822</strain>
    </source>
</reference>
<proteinExistence type="predicted"/>
<dbReference type="AlphaFoldDB" id="A0A1I3YB07"/>
<keyword evidence="3" id="KW-1185">Reference proteome</keyword>
<evidence type="ECO:0000313" key="3">
    <source>
        <dbReference type="Proteomes" id="UP000323300"/>
    </source>
</evidence>
<evidence type="ECO:0000259" key="1">
    <source>
        <dbReference type="Pfam" id="PF14301"/>
    </source>
</evidence>
<dbReference type="EMBL" id="FOSL01000004">
    <property type="protein sequence ID" value="SFK29137.1"/>
    <property type="molecule type" value="Genomic_DNA"/>
</dbReference>